<dbReference type="AlphaFoldDB" id="A0A6F9DPH9"/>
<dbReference type="InterPro" id="IPR022412">
    <property type="entry name" value="Quinolinate_PRibosylTrfase_N"/>
</dbReference>
<keyword evidence="8" id="KW-0328">Glycosyltransferase</keyword>
<dbReference type="SUPFAM" id="SSF54675">
    <property type="entry name" value="Nicotinate/Quinolinate PRTase N-terminal domain-like"/>
    <property type="match status" value="1"/>
</dbReference>
<dbReference type="GO" id="GO:0009435">
    <property type="term" value="P:NAD+ biosynthetic process"/>
    <property type="evidence" value="ECO:0007669"/>
    <property type="project" value="UniProtKB-UniPathway"/>
</dbReference>
<dbReference type="Gene3D" id="3.20.20.70">
    <property type="entry name" value="Aldolase class I"/>
    <property type="match status" value="1"/>
</dbReference>
<name>A0A6F9DPH9_9ASCI</name>
<dbReference type="InterPro" id="IPR013785">
    <property type="entry name" value="Aldolase_TIM"/>
</dbReference>
<evidence type="ECO:0000256" key="3">
    <source>
        <dbReference type="ARBA" id="ARBA00009400"/>
    </source>
</evidence>
<protein>
    <recommendedName>
        <fullName evidence="6">Nicotinate-nucleotide pyrophosphorylase [carboxylating]</fullName>
        <ecNumber evidence="5">2.4.2.19</ecNumber>
    </recommendedName>
    <alternativeName>
        <fullName evidence="10">Quinolinate phosphoribosyltransferase [decarboxylating]</fullName>
    </alternativeName>
</protein>
<evidence type="ECO:0000256" key="7">
    <source>
        <dbReference type="ARBA" id="ARBA00022642"/>
    </source>
</evidence>
<dbReference type="EC" id="2.4.2.19" evidence="5"/>
<dbReference type="GO" id="GO:0034213">
    <property type="term" value="P:quinolinate catabolic process"/>
    <property type="evidence" value="ECO:0007669"/>
    <property type="project" value="TreeGrafter"/>
</dbReference>
<dbReference type="GO" id="GO:0004514">
    <property type="term" value="F:nicotinate-nucleotide diphosphorylase (carboxylating) activity"/>
    <property type="evidence" value="ECO:0007669"/>
    <property type="project" value="UniProtKB-EC"/>
</dbReference>
<proteinExistence type="evidence at transcript level"/>
<evidence type="ECO:0000256" key="4">
    <source>
        <dbReference type="ARBA" id="ARBA00011218"/>
    </source>
</evidence>
<feature type="domain" description="Quinolinate phosphoribosyl transferase N-terminal" evidence="13">
    <location>
        <begin position="160"/>
        <end position="238"/>
    </location>
</feature>
<feature type="domain" description="Quinolinate phosphoribosyl transferase C-terminal" evidence="12">
    <location>
        <begin position="240"/>
        <end position="410"/>
    </location>
</feature>
<comment type="similarity">
    <text evidence="3">Belongs to the NadC/ModD family.</text>
</comment>
<evidence type="ECO:0000259" key="13">
    <source>
        <dbReference type="Pfam" id="PF02749"/>
    </source>
</evidence>
<evidence type="ECO:0000256" key="11">
    <source>
        <dbReference type="ARBA" id="ARBA00047445"/>
    </source>
</evidence>
<keyword evidence="9" id="KW-0808">Transferase</keyword>
<dbReference type="UniPathway" id="UPA00253">
    <property type="reaction ID" value="UER00331"/>
</dbReference>
<comment type="function">
    <text evidence="1">Involved in the catabolism of quinolinic acid (QA).</text>
</comment>
<dbReference type="InterPro" id="IPR037128">
    <property type="entry name" value="Quinolinate_PRibosylTase_N_sf"/>
</dbReference>
<dbReference type="FunFam" id="3.20.20.70:FF:000090">
    <property type="entry name" value="Nicotinate-nucleotide pyrophosphorylase [carboxylating]"/>
    <property type="match status" value="1"/>
</dbReference>
<accession>A0A6F9DPH9</accession>
<keyword evidence="7" id="KW-0662">Pyridine nucleotide biosynthesis</keyword>
<evidence type="ECO:0000256" key="6">
    <source>
        <dbReference type="ARBA" id="ARBA00020990"/>
    </source>
</evidence>
<evidence type="ECO:0000256" key="5">
    <source>
        <dbReference type="ARBA" id="ARBA00011944"/>
    </source>
</evidence>
<evidence type="ECO:0000256" key="2">
    <source>
        <dbReference type="ARBA" id="ARBA00004893"/>
    </source>
</evidence>
<dbReference type="InterPro" id="IPR036068">
    <property type="entry name" value="Nicotinate_pribotase-like_C"/>
</dbReference>
<dbReference type="Gene3D" id="3.90.1170.20">
    <property type="entry name" value="Quinolinate phosphoribosyl transferase, N-terminal domain"/>
    <property type="match status" value="1"/>
</dbReference>
<dbReference type="EMBL" id="LR789482">
    <property type="protein sequence ID" value="CAB3265344.1"/>
    <property type="molecule type" value="mRNA"/>
</dbReference>
<comment type="subunit">
    <text evidence="4">Hexamer formed by 3 homodimers.</text>
</comment>
<dbReference type="CDD" id="cd01572">
    <property type="entry name" value="QPRTase"/>
    <property type="match status" value="1"/>
</dbReference>
<evidence type="ECO:0000313" key="14">
    <source>
        <dbReference type="EMBL" id="CAB3265344.1"/>
    </source>
</evidence>
<evidence type="ECO:0000256" key="10">
    <source>
        <dbReference type="ARBA" id="ARBA00033102"/>
    </source>
</evidence>
<dbReference type="SUPFAM" id="SSF51690">
    <property type="entry name" value="Nicotinate/Quinolinate PRTase C-terminal domain-like"/>
    <property type="match status" value="1"/>
</dbReference>
<sequence>MTKWAKYGKIYNAKWEEDEDLKNWIRPAVGDKTRAFCRFCKCEIRAHRSDLNSHAATSKHKRNADRHSSCQTIALNDVGAKRTRKSKDNVMEPELQEPGEYAVQIDCNSSALTVDQLQELQLEMFHDLRDALPPQAVSNLVKLWLNEDIPSFDFGGMVVGNETKCAHLFMKSTGFLSGVPFFEAVFKELGCKVSWCIDEGDYINLNRKSKIKIGAVEGPCRRILLGERTALNCLARTSGITTLAQTYQEIVKGKEWKGCVAGTRKTTPGFRLVEKYALLVAGIDTHRYNLSTMVMLKDNHINAAGSIQQAVQKAKAAAGFSVKIEVECSSLCDGLEAARAGADIVMFDNFTSQDLHTAAKAFKKDFPDKLVEASGGITQENLVKYCSPFVDIISTSKLVQGYPVVDFSLKIAR</sequence>
<comment type="catalytic activity">
    <reaction evidence="11">
        <text>nicotinate beta-D-ribonucleotide + CO2 + diphosphate = quinolinate + 5-phospho-alpha-D-ribose 1-diphosphate + 2 H(+)</text>
        <dbReference type="Rhea" id="RHEA:12733"/>
        <dbReference type="ChEBI" id="CHEBI:15378"/>
        <dbReference type="ChEBI" id="CHEBI:16526"/>
        <dbReference type="ChEBI" id="CHEBI:29959"/>
        <dbReference type="ChEBI" id="CHEBI:33019"/>
        <dbReference type="ChEBI" id="CHEBI:57502"/>
        <dbReference type="ChEBI" id="CHEBI:58017"/>
        <dbReference type="EC" id="2.4.2.19"/>
    </reaction>
</comment>
<reference evidence="14" key="1">
    <citation type="submission" date="2020-04" db="EMBL/GenBank/DDBJ databases">
        <authorList>
            <person name="Neveu A P."/>
        </authorList>
    </citation>
    <scope>NUCLEOTIDE SEQUENCE</scope>
    <source>
        <tissue evidence="14">Whole embryo</tissue>
    </source>
</reference>
<dbReference type="PANTHER" id="PTHR32179:SF3">
    <property type="entry name" value="NICOTINATE-NUCLEOTIDE PYROPHOSPHORYLASE [CARBOXYLATING]"/>
    <property type="match status" value="1"/>
</dbReference>
<gene>
    <name evidence="14" type="primary">Qprt</name>
</gene>
<dbReference type="InterPro" id="IPR004393">
    <property type="entry name" value="NadC"/>
</dbReference>
<dbReference type="PANTHER" id="PTHR32179">
    <property type="entry name" value="NICOTINATE-NUCLEOTIDE PYROPHOSPHORYLASE [CARBOXYLATING]"/>
    <property type="match status" value="1"/>
</dbReference>
<dbReference type="Pfam" id="PF02749">
    <property type="entry name" value="QRPTase_N"/>
    <property type="match status" value="1"/>
</dbReference>
<dbReference type="Pfam" id="PF01729">
    <property type="entry name" value="QRPTase_C"/>
    <property type="match status" value="1"/>
</dbReference>
<evidence type="ECO:0000256" key="8">
    <source>
        <dbReference type="ARBA" id="ARBA00022676"/>
    </source>
</evidence>
<comment type="pathway">
    <text evidence="2">Cofactor biosynthesis; NAD(+) biosynthesis; nicotinate D-ribonucleotide from quinolinate: step 1/1.</text>
</comment>
<evidence type="ECO:0000259" key="12">
    <source>
        <dbReference type="Pfam" id="PF01729"/>
    </source>
</evidence>
<dbReference type="InterPro" id="IPR027277">
    <property type="entry name" value="NadC/ModD"/>
</dbReference>
<organism evidence="14">
    <name type="scientific">Phallusia mammillata</name>
    <dbReference type="NCBI Taxonomy" id="59560"/>
    <lineage>
        <taxon>Eukaryota</taxon>
        <taxon>Metazoa</taxon>
        <taxon>Chordata</taxon>
        <taxon>Tunicata</taxon>
        <taxon>Ascidiacea</taxon>
        <taxon>Phlebobranchia</taxon>
        <taxon>Ascidiidae</taxon>
        <taxon>Phallusia</taxon>
    </lineage>
</organism>
<dbReference type="InterPro" id="IPR002638">
    <property type="entry name" value="Quinolinate_PRibosylTrfase_C"/>
</dbReference>
<dbReference type="NCBIfam" id="TIGR00078">
    <property type="entry name" value="nadC"/>
    <property type="match status" value="1"/>
</dbReference>
<evidence type="ECO:0000256" key="9">
    <source>
        <dbReference type="ARBA" id="ARBA00022679"/>
    </source>
</evidence>
<evidence type="ECO:0000256" key="1">
    <source>
        <dbReference type="ARBA" id="ARBA00003237"/>
    </source>
</evidence>
<dbReference type="GO" id="GO:0005737">
    <property type="term" value="C:cytoplasm"/>
    <property type="evidence" value="ECO:0007669"/>
    <property type="project" value="TreeGrafter"/>
</dbReference>